<evidence type="ECO:0000313" key="15">
    <source>
        <dbReference type="Proteomes" id="UP001209412"/>
    </source>
</evidence>
<comment type="caution">
    <text evidence="14">The sequence shown here is derived from an EMBL/GenBank/DDBJ whole genome shotgun (WGS) entry which is preliminary data.</text>
</comment>
<dbReference type="Gene3D" id="2.40.160.10">
    <property type="entry name" value="Porin"/>
    <property type="match status" value="1"/>
</dbReference>
<dbReference type="GO" id="GO:0046930">
    <property type="term" value="C:pore complex"/>
    <property type="evidence" value="ECO:0007669"/>
    <property type="project" value="UniProtKB-KW"/>
</dbReference>
<feature type="chain" id="PRO_5043040619" evidence="11">
    <location>
        <begin position="22"/>
        <end position="394"/>
    </location>
</feature>
<feature type="signal peptide" evidence="11">
    <location>
        <begin position="1"/>
        <end position="21"/>
    </location>
</feature>
<dbReference type="InterPro" id="IPR001702">
    <property type="entry name" value="Porin_Gram-ve"/>
</dbReference>
<evidence type="ECO:0000256" key="4">
    <source>
        <dbReference type="ARBA" id="ARBA00022452"/>
    </source>
</evidence>
<dbReference type="GO" id="GO:0015288">
    <property type="term" value="F:porin activity"/>
    <property type="evidence" value="ECO:0007669"/>
    <property type="project" value="UniProtKB-KW"/>
</dbReference>
<accession>A0AAP5ERH1</accession>
<evidence type="ECO:0000256" key="1">
    <source>
        <dbReference type="ARBA" id="ARBA00004571"/>
    </source>
</evidence>
<keyword evidence="15" id="KW-1185">Reference proteome</keyword>
<evidence type="ECO:0000256" key="5">
    <source>
        <dbReference type="ARBA" id="ARBA00022692"/>
    </source>
</evidence>
<dbReference type="AlphaFoldDB" id="A0AAP5ERH1"/>
<evidence type="ECO:0000256" key="9">
    <source>
        <dbReference type="ARBA" id="ARBA00023136"/>
    </source>
</evidence>
<evidence type="ECO:0000256" key="8">
    <source>
        <dbReference type="ARBA" id="ARBA00023114"/>
    </source>
</evidence>
<keyword evidence="7" id="KW-0406">Ion transport</keyword>
<dbReference type="InterPro" id="IPR023614">
    <property type="entry name" value="Porin_dom_sf"/>
</dbReference>
<evidence type="ECO:0000259" key="12">
    <source>
        <dbReference type="Pfam" id="PF13609"/>
    </source>
</evidence>
<evidence type="ECO:0000256" key="2">
    <source>
        <dbReference type="ARBA" id="ARBA00011233"/>
    </source>
</evidence>
<keyword evidence="4" id="KW-1134">Transmembrane beta strand</keyword>
<evidence type="ECO:0000313" key="13">
    <source>
        <dbReference type="EMBL" id="MCX4149923.1"/>
    </source>
</evidence>
<evidence type="ECO:0000256" key="10">
    <source>
        <dbReference type="ARBA" id="ARBA00023237"/>
    </source>
</evidence>
<comment type="subunit">
    <text evidence="2">Homotrimer.</text>
</comment>
<keyword evidence="8" id="KW-0626">Porin</keyword>
<evidence type="ECO:0000313" key="16">
    <source>
        <dbReference type="Proteomes" id="UP001242288"/>
    </source>
</evidence>
<evidence type="ECO:0000256" key="11">
    <source>
        <dbReference type="SAM" id="SignalP"/>
    </source>
</evidence>
<dbReference type="CDD" id="cd00342">
    <property type="entry name" value="gram_neg_porins"/>
    <property type="match status" value="1"/>
</dbReference>
<evidence type="ECO:0000313" key="14">
    <source>
        <dbReference type="EMBL" id="MDQ6411741.1"/>
    </source>
</evidence>
<dbReference type="InterPro" id="IPR002299">
    <property type="entry name" value="Porin_Neis"/>
</dbReference>
<keyword evidence="9" id="KW-0472">Membrane</keyword>
<sequence>MKTRNLIMMTGLGMVALQVHAQSSVTLYGLIDEGLLYNTNSSGKQVVSLANSNLVGNRWGLKGNEDLGGGLSAIFVLENGFNVTTGTLGQGGAEFGRQAYVGIAGNFGKITLGRQYDPLAEYLSIYSAAAPWASVYAAHPADLDNLNATKRTNNAIKFRSPDWMGFSLSAMYGVGGMAGNVTGNSVWSVAVNYIGGPLSAGVAMVVARDPNYSYWGTNPSANSAASTSALNMASPIISGYASARTQQIVAGGGTYKIGNAMLGLVVSDTRLQDIGSESGHGLNPRGIHGGEAVFDTAEFSFLYRFTPALQAGIAYQFTTTKSPVDQPNARYNQLTIGTDYLLSKRTDLYAVATYQRASGVDSTGKAAVAALASLGSVSSVGKQAVAVLGIRHRF</sequence>
<dbReference type="Proteomes" id="UP001242288">
    <property type="component" value="Unassembled WGS sequence"/>
</dbReference>
<feature type="domain" description="Porin" evidence="12">
    <location>
        <begin position="12"/>
        <end position="358"/>
    </location>
</feature>
<dbReference type="PANTHER" id="PTHR34501">
    <property type="entry name" value="PROTEIN YDDL-RELATED"/>
    <property type="match status" value="1"/>
</dbReference>
<organism evidence="14 16">
    <name type="scientific">Paraburkholderia madseniana</name>
    <dbReference type="NCBI Taxonomy" id="2599607"/>
    <lineage>
        <taxon>Bacteria</taxon>
        <taxon>Pseudomonadati</taxon>
        <taxon>Pseudomonadota</taxon>
        <taxon>Betaproteobacteria</taxon>
        <taxon>Burkholderiales</taxon>
        <taxon>Burkholderiaceae</taxon>
        <taxon>Paraburkholderia</taxon>
    </lineage>
</organism>
<dbReference type="GO" id="GO:0034220">
    <property type="term" value="P:monoatomic ion transmembrane transport"/>
    <property type="evidence" value="ECO:0007669"/>
    <property type="project" value="InterPro"/>
</dbReference>
<keyword evidence="5" id="KW-0812">Transmembrane</keyword>
<dbReference type="EMBL" id="JAMXWF010000035">
    <property type="protein sequence ID" value="MDQ6411741.1"/>
    <property type="molecule type" value="Genomic_DNA"/>
</dbReference>
<dbReference type="PRINTS" id="PR00182">
    <property type="entry name" value="ECOLNEIPORIN"/>
</dbReference>
<evidence type="ECO:0000256" key="3">
    <source>
        <dbReference type="ARBA" id="ARBA00022448"/>
    </source>
</evidence>
<protein>
    <submittedName>
        <fullName evidence="14">Porin</fullName>
    </submittedName>
</protein>
<keyword evidence="3" id="KW-0813">Transport</keyword>
<reference evidence="14" key="1">
    <citation type="submission" date="2022-06" db="EMBL/GenBank/DDBJ databases">
        <title>PHB producers.</title>
        <authorList>
            <person name="Besaury L."/>
        </authorList>
    </citation>
    <scope>NUCLEOTIDE SEQUENCE</scope>
    <source>
        <strain evidence="14 15">SEWS6</strain>
    </source>
</reference>
<dbReference type="PRINTS" id="PR00184">
    <property type="entry name" value="NEISSPPORIN"/>
</dbReference>
<proteinExistence type="predicted"/>
<dbReference type="InterPro" id="IPR050298">
    <property type="entry name" value="Gram-neg_bact_OMP"/>
</dbReference>
<keyword evidence="10" id="KW-0998">Cell outer membrane</keyword>
<comment type="subcellular location">
    <subcellularLocation>
        <location evidence="1">Cell outer membrane</location>
        <topology evidence="1">Multi-pass membrane protein</topology>
    </subcellularLocation>
</comment>
<evidence type="ECO:0000256" key="7">
    <source>
        <dbReference type="ARBA" id="ARBA00023065"/>
    </source>
</evidence>
<dbReference type="Proteomes" id="UP001209412">
    <property type="component" value="Unassembled WGS sequence"/>
</dbReference>
<dbReference type="SUPFAM" id="SSF56935">
    <property type="entry name" value="Porins"/>
    <property type="match status" value="1"/>
</dbReference>
<evidence type="ECO:0000256" key="6">
    <source>
        <dbReference type="ARBA" id="ARBA00022729"/>
    </source>
</evidence>
<name>A0AAP5ERH1_9BURK</name>
<dbReference type="RefSeq" id="WP_266260716.1">
    <property type="nucleotide sequence ID" value="NZ_JAMXWF010000035.1"/>
</dbReference>
<keyword evidence="6 11" id="KW-0732">Signal</keyword>
<dbReference type="InterPro" id="IPR033900">
    <property type="entry name" value="Gram_neg_porin_domain"/>
</dbReference>
<gene>
    <name evidence="14" type="ORF">NIE36_31790</name>
    <name evidence="13" type="ORF">OSB80_31855</name>
</gene>
<dbReference type="EMBL" id="JAPKHW010000035">
    <property type="protein sequence ID" value="MCX4149923.1"/>
    <property type="molecule type" value="Genomic_DNA"/>
</dbReference>
<dbReference type="PANTHER" id="PTHR34501:SF9">
    <property type="entry name" value="MAJOR OUTER MEMBRANE PROTEIN P.IA"/>
    <property type="match status" value="1"/>
</dbReference>
<dbReference type="Pfam" id="PF13609">
    <property type="entry name" value="Porin_4"/>
    <property type="match status" value="1"/>
</dbReference>
<dbReference type="GO" id="GO:0009279">
    <property type="term" value="C:cell outer membrane"/>
    <property type="evidence" value="ECO:0007669"/>
    <property type="project" value="UniProtKB-SubCell"/>
</dbReference>